<keyword evidence="1" id="KW-0479">Metal-binding</keyword>
<dbReference type="PANTHER" id="PTHR31089:SF22">
    <property type="entry name" value="CYCLIC DOF FACTOR 4"/>
    <property type="match status" value="1"/>
</dbReference>
<dbReference type="GO" id="GO:0003677">
    <property type="term" value="F:DNA binding"/>
    <property type="evidence" value="ECO:0000318"/>
    <property type="project" value="GO_Central"/>
</dbReference>
<keyword evidence="4" id="KW-0805">Transcription regulation</keyword>
<evidence type="ECO:0000256" key="9">
    <source>
        <dbReference type="SAM" id="MobiDB-lite"/>
    </source>
</evidence>
<keyword evidence="5 8" id="KW-0238">DNA-binding</keyword>
<dbReference type="PROSITE" id="PS01361">
    <property type="entry name" value="ZF_DOF_1"/>
    <property type="match status" value="1"/>
</dbReference>
<dbReference type="InterPro" id="IPR045174">
    <property type="entry name" value="Dof"/>
</dbReference>
<feature type="region of interest" description="Disordered" evidence="9">
    <location>
        <begin position="38"/>
        <end position="61"/>
    </location>
</feature>
<keyword evidence="2 8" id="KW-0863">Zinc-finger</keyword>
<dbReference type="InterPro" id="IPR003851">
    <property type="entry name" value="Znf_Dof"/>
</dbReference>
<feature type="compositionally biased region" description="Low complexity" evidence="9">
    <location>
        <begin position="143"/>
        <end position="153"/>
    </location>
</feature>
<evidence type="ECO:0000256" key="2">
    <source>
        <dbReference type="ARBA" id="ARBA00022771"/>
    </source>
</evidence>
<dbReference type="STRING" id="29655.A0A0K9PUQ4"/>
<reference evidence="12" key="1">
    <citation type="journal article" date="2016" name="Nature">
        <title>The genome of the seagrass Zostera marina reveals angiosperm adaptation to the sea.</title>
        <authorList>
            <person name="Olsen J.L."/>
            <person name="Rouze P."/>
            <person name="Verhelst B."/>
            <person name="Lin Y.-C."/>
            <person name="Bayer T."/>
            <person name="Collen J."/>
            <person name="Dattolo E."/>
            <person name="De Paoli E."/>
            <person name="Dittami S."/>
            <person name="Maumus F."/>
            <person name="Michel G."/>
            <person name="Kersting A."/>
            <person name="Lauritano C."/>
            <person name="Lohaus R."/>
            <person name="Toepel M."/>
            <person name="Tonon T."/>
            <person name="Vanneste K."/>
            <person name="Amirebrahimi M."/>
            <person name="Brakel J."/>
            <person name="Bostroem C."/>
            <person name="Chovatia M."/>
            <person name="Grimwood J."/>
            <person name="Jenkins J.W."/>
            <person name="Jueterbock A."/>
            <person name="Mraz A."/>
            <person name="Stam W.T."/>
            <person name="Tice H."/>
            <person name="Bornberg-Bauer E."/>
            <person name="Green P.J."/>
            <person name="Pearson G.A."/>
            <person name="Procaccini G."/>
            <person name="Duarte C.M."/>
            <person name="Schmutz J."/>
            <person name="Reusch T.B.H."/>
            <person name="Van de Peer Y."/>
        </authorList>
    </citation>
    <scope>NUCLEOTIDE SEQUENCE [LARGE SCALE GENOMIC DNA]</scope>
    <source>
        <strain evidence="12">cv. Finnish</strain>
    </source>
</reference>
<evidence type="ECO:0000256" key="3">
    <source>
        <dbReference type="ARBA" id="ARBA00022833"/>
    </source>
</evidence>
<dbReference type="Pfam" id="PF02701">
    <property type="entry name" value="Zn_ribbon_Dof"/>
    <property type="match status" value="1"/>
</dbReference>
<sequence length="214" mass="23025">MVDSNGFEEERNTNLTLSNDSSCFKLFGKRIVTAADQTLSTTSDTSPETERNPFDSSERLSVATEPAVPVEVVTVAIGLVCPRCKSRETKFCYFNNYNVNQPRHFCRGCHRYWTAGGAIRNVPIGAGRRKAVGSNTGAGGGNSSCSSSSNGSGAKSGGGFGYSHDHDEVGMEQYWLRQAAAPPPESNESVVGFLPVKRGNDIGGFHGRIRRPKV</sequence>
<feature type="compositionally biased region" description="Basic and acidic residues" evidence="9">
    <location>
        <begin position="48"/>
        <end position="58"/>
    </location>
</feature>
<dbReference type="GO" id="GO:0003700">
    <property type="term" value="F:DNA-binding transcription factor activity"/>
    <property type="evidence" value="ECO:0000318"/>
    <property type="project" value="GO_Central"/>
</dbReference>
<gene>
    <name evidence="11" type="ORF">ZOSMA_160G00350</name>
</gene>
<accession>A0A0K9PUQ4</accession>
<dbReference type="AlphaFoldDB" id="A0A0K9PUQ4"/>
<dbReference type="EMBL" id="LFYR01000621">
    <property type="protein sequence ID" value="KMZ72659.1"/>
    <property type="molecule type" value="Genomic_DNA"/>
</dbReference>
<feature type="domain" description="Dof-type" evidence="10">
    <location>
        <begin position="79"/>
        <end position="133"/>
    </location>
</feature>
<keyword evidence="6" id="KW-0804">Transcription</keyword>
<comment type="caution">
    <text evidence="11">The sequence shown here is derived from an EMBL/GenBank/DDBJ whole genome shotgun (WGS) entry which is preliminary data.</text>
</comment>
<dbReference type="Proteomes" id="UP000036987">
    <property type="component" value="Unassembled WGS sequence"/>
</dbReference>
<dbReference type="PROSITE" id="PS50884">
    <property type="entry name" value="ZF_DOF_2"/>
    <property type="match status" value="1"/>
</dbReference>
<name>A0A0K9PUQ4_ZOSMR</name>
<evidence type="ECO:0000256" key="6">
    <source>
        <dbReference type="ARBA" id="ARBA00023163"/>
    </source>
</evidence>
<feature type="region of interest" description="Disordered" evidence="9">
    <location>
        <begin position="133"/>
        <end position="162"/>
    </location>
</feature>
<dbReference type="GO" id="GO:0008270">
    <property type="term" value="F:zinc ion binding"/>
    <property type="evidence" value="ECO:0007669"/>
    <property type="project" value="UniProtKB-KW"/>
</dbReference>
<evidence type="ECO:0000259" key="10">
    <source>
        <dbReference type="PROSITE" id="PS50884"/>
    </source>
</evidence>
<dbReference type="PANTHER" id="PTHR31089">
    <property type="entry name" value="CYCLIC DOF FACTOR 2"/>
    <property type="match status" value="1"/>
</dbReference>
<evidence type="ECO:0000256" key="8">
    <source>
        <dbReference type="PROSITE-ProRule" id="PRU00071"/>
    </source>
</evidence>
<keyword evidence="12" id="KW-1185">Reference proteome</keyword>
<proteinExistence type="predicted"/>
<organism evidence="11 12">
    <name type="scientific">Zostera marina</name>
    <name type="common">Eelgrass</name>
    <dbReference type="NCBI Taxonomy" id="29655"/>
    <lineage>
        <taxon>Eukaryota</taxon>
        <taxon>Viridiplantae</taxon>
        <taxon>Streptophyta</taxon>
        <taxon>Embryophyta</taxon>
        <taxon>Tracheophyta</taxon>
        <taxon>Spermatophyta</taxon>
        <taxon>Magnoliopsida</taxon>
        <taxon>Liliopsida</taxon>
        <taxon>Zosteraceae</taxon>
        <taxon>Zostera</taxon>
    </lineage>
</organism>
<dbReference type="OrthoDB" id="1927254at2759"/>
<protein>
    <recommendedName>
        <fullName evidence="10">Dof-type domain-containing protein</fullName>
    </recommendedName>
</protein>
<evidence type="ECO:0000313" key="11">
    <source>
        <dbReference type="EMBL" id="KMZ72659.1"/>
    </source>
</evidence>
<evidence type="ECO:0000256" key="5">
    <source>
        <dbReference type="ARBA" id="ARBA00023125"/>
    </source>
</evidence>
<evidence type="ECO:0000256" key="1">
    <source>
        <dbReference type="ARBA" id="ARBA00022723"/>
    </source>
</evidence>
<dbReference type="GO" id="GO:0005634">
    <property type="term" value="C:nucleus"/>
    <property type="evidence" value="ECO:0007669"/>
    <property type="project" value="UniProtKB-SubCell"/>
</dbReference>
<evidence type="ECO:0000313" key="12">
    <source>
        <dbReference type="Proteomes" id="UP000036987"/>
    </source>
</evidence>
<keyword evidence="7 8" id="KW-0539">Nucleus</keyword>
<keyword evidence="3" id="KW-0862">Zinc</keyword>
<comment type="subcellular location">
    <subcellularLocation>
        <location evidence="8">Nucleus</location>
    </subcellularLocation>
</comment>
<evidence type="ECO:0000256" key="4">
    <source>
        <dbReference type="ARBA" id="ARBA00023015"/>
    </source>
</evidence>
<evidence type="ECO:0000256" key="7">
    <source>
        <dbReference type="ARBA" id="ARBA00023242"/>
    </source>
</evidence>